<dbReference type="GO" id="GO:0005829">
    <property type="term" value="C:cytosol"/>
    <property type="evidence" value="ECO:0007669"/>
    <property type="project" value="TreeGrafter"/>
</dbReference>
<reference evidence="4" key="1">
    <citation type="submission" date="2020-03" db="EMBL/GenBank/DDBJ databases">
        <title>Site-based positive gene gene selection in Geosmithia morbida across the United States reveals a broad range of putative effectors and factors for local host and environmental adapation.</title>
        <authorList>
            <person name="Onufrak A."/>
            <person name="Murdoch R.W."/>
            <person name="Gazis R."/>
            <person name="Huff M."/>
            <person name="Staton M."/>
            <person name="Klingeman W."/>
            <person name="Hadziabdic D."/>
        </authorList>
    </citation>
    <scope>NUCLEOTIDE SEQUENCE</scope>
    <source>
        <strain evidence="4">1262</strain>
    </source>
</reference>
<gene>
    <name evidence="4" type="ORF">GMORB2_4610</name>
</gene>
<feature type="region of interest" description="Disordered" evidence="3">
    <location>
        <begin position="1"/>
        <end position="20"/>
    </location>
</feature>
<organism evidence="4 5">
    <name type="scientific">Geosmithia morbida</name>
    <dbReference type="NCBI Taxonomy" id="1094350"/>
    <lineage>
        <taxon>Eukaryota</taxon>
        <taxon>Fungi</taxon>
        <taxon>Dikarya</taxon>
        <taxon>Ascomycota</taxon>
        <taxon>Pezizomycotina</taxon>
        <taxon>Sordariomycetes</taxon>
        <taxon>Hypocreomycetidae</taxon>
        <taxon>Hypocreales</taxon>
        <taxon>Bionectriaceae</taxon>
        <taxon>Geosmithia</taxon>
    </lineage>
</organism>
<evidence type="ECO:0008006" key="6">
    <source>
        <dbReference type="Google" id="ProtNLM"/>
    </source>
</evidence>
<keyword evidence="2" id="KW-0175">Coiled coil</keyword>
<proteinExistence type="inferred from homology"/>
<evidence type="ECO:0000313" key="5">
    <source>
        <dbReference type="Proteomes" id="UP000749293"/>
    </source>
</evidence>
<evidence type="ECO:0000256" key="2">
    <source>
        <dbReference type="SAM" id="Coils"/>
    </source>
</evidence>
<evidence type="ECO:0000256" key="3">
    <source>
        <dbReference type="SAM" id="MobiDB-lite"/>
    </source>
</evidence>
<comment type="caution">
    <text evidence="4">The sequence shown here is derived from an EMBL/GenBank/DDBJ whole genome shotgun (WGS) entry which is preliminary data.</text>
</comment>
<comment type="similarity">
    <text evidence="1">Belongs to the HSBP1 family.</text>
</comment>
<accession>A0A9P5D0R1</accession>
<dbReference type="GO" id="GO:0070370">
    <property type="term" value="P:cellular heat acclimation"/>
    <property type="evidence" value="ECO:0007669"/>
    <property type="project" value="TreeGrafter"/>
</dbReference>
<name>A0A9P5D0R1_9HYPO</name>
<dbReference type="Proteomes" id="UP000749293">
    <property type="component" value="Unassembled WGS sequence"/>
</dbReference>
<dbReference type="RefSeq" id="XP_035318353.1">
    <property type="nucleotide sequence ID" value="XM_035466584.1"/>
</dbReference>
<dbReference type="EMBL" id="JAANYQ010000022">
    <property type="protein sequence ID" value="KAF4119701.1"/>
    <property type="molecule type" value="Genomic_DNA"/>
</dbReference>
<dbReference type="Pfam" id="PF06825">
    <property type="entry name" value="HSBP1"/>
    <property type="match status" value="1"/>
</dbReference>
<dbReference type="GO" id="GO:0005634">
    <property type="term" value="C:nucleus"/>
    <property type="evidence" value="ECO:0007669"/>
    <property type="project" value="TreeGrafter"/>
</dbReference>
<dbReference type="AlphaFoldDB" id="A0A9P5D0R1"/>
<feature type="coiled-coil region" evidence="2">
    <location>
        <begin position="40"/>
        <end position="67"/>
    </location>
</feature>
<dbReference type="OrthoDB" id="4159489at2759"/>
<protein>
    <recommendedName>
        <fullName evidence="6">Heat shock factor binding protein 1</fullName>
    </recommendedName>
</protein>
<dbReference type="GeneID" id="55970838"/>
<dbReference type="GO" id="GO:0003714">
    <property type="term" value="F:transcription corepressor activity"/>
    <property type="evidence" value="ECO:0007669"/>
    <property type="project" value="InterPro"/>
</dbReference>
<dbReference type="PANTHER" id="PTHR19424">
    <property type="entry name" value="HEAT SHOCK FACTOR BINDING PROTEIN 1"/>
    <property type="match status" value="1"/>
</dbReference>
<evidence type="ECO:0000313" key="4">
    <source>
        <dbReference type="EMBL" id="KAF4119701.1"/>
    </source>
</evidence>
<keyword evidence="5" id="KW-1185">Reference proteome</keyword>
<dbReference type="Gene3D" id="1.20.5.430">
    <property type="match status" value="1"/>
</dbReference>
<evidence type="ECO:0000256" key="1">
    <source>
        <dbReference type="ARBA" id="ARBA00006349"/>
    </source>
</evidence>
<sequence>MSDKPDNDLDQDGPEDARPDVAAAVDELLNTLSTKFASISSEMAAKMDEMSKRIDRLEAELTENKAQDGGSTKP</sequence>
<dbReference type="PANTHER" id="PTHR19424:SF0">
    <property type="entry name" value="HEAT SHOCK FACTOR BINDING PROTEIN 1"/>
    <property type="match status" value="1"/>
</dbReference>
<dbReference type="InterPro" id="IPR009643">
    <property type="entry name" value="HS1-bd"/>
</dbReference>